<reference evidence="2 3" key="1">
    <citation type="submission" date="2023-06" db="EMBL/GenBank/DDBJ databases">
        <title>Rock-solubilizing bacteria, Microbacterium invictum, promotes re-establishment of vegetation in rocky wasteland by accelerating rock bio-weathering and reshaping soil bacterial community.</title>
        <authorList>
            <person name="Liu C."/>
        </authorList>
    </citation>
    <scope>NUCLEOTIDE SEQUENCE [LARGE SCALE GENOMIC DNA]</scope>
    <source>
        <strain evidence="2 3">X-18</strain>
    </source>
</reference>
<dbReference type="EMBL" id="CP139779">
    <property type="protein sequence ID" value="WQB71144.1"/>
    <property type="molecule type" value="Genomic_DNA"/>
</dbReference>
<dbReference type="InterPro" id="IPR036390">
    <property type="entry name" value="WH_DNA-bd_sf"/>
</dbReference>
<organism evidence="2 3">
    <name type="scientific">Microbacterium invictum</name>
    <dbReference type="NCBI Taxonomy" id="515415"/>
    <lineage>
        <taxon>Bacteria</taxon>
        <taxon>Bacillati</taxon>
        <taxon>Actinomycetota</taxon>
        <taxon>Actinomycetes</taxon>
        <taxon>Micrococcales</taxon>
        <taxon>Microbacteriaceae</taxon>
        <taxon>Microbacterium</taxon>
    </lineage>
</organism>
<dbReference type="Pfam" id="PF00480">
    <property type="entry name" value="ROK"/>
    <property type="match status" value="1"/>
</dbReference>
<dbReference type="InterPro" id="IPR043129">
    <property type="entry name" value="ATPase_NBD"/>
</dbReference>
<dbReference type="Gene3D" id="3.30.420.40">
    <property type="match status" value="2"/>
</dbReference>
<evidence type="ECO:0000313" key="2">
    <source>
        <dbReference type="EMBL" id="WQB71144.1"/>
    </source>
</evidence>
<keyword evidence="3" id="KW-1185">Reference proteome</keyword>
<name>A0ABZ0VCD9_9MICO</name>
<dbReference type="InterPro" id="IPR036388">
    <property type="entry name" value="WH-like_DNA-bd_sf"/>
</dbReference>
<dbReference type="Proteomes" id="UP001324533">
    <property type="component" value="Chromosome"/>
</dbReference>
<dbReference type="PANTHER" id="PTHR18964:SF149">
    <property type="entry name" value="BIFUNCTIONAL UDP-N-ACETYLGLUCOSAMINE 2-EPIMERASE_N-ACETYLMANNOSAMINE KINASE"/>
    <property type="match status" value="1"/>
</dbReference>
<dbReference type="SUPFAM" id="SSF53067">
    <property type="entry name" value="Actin-like ATPase domain"/>
    <property type="match status" value="1"/>
</dbReference>
<comment type="similarity">
    <text evidence="1">Belongs to the ROK (NagC/XylR) family.</text>
</comment>
<dbReference type="SUPFAM" id="SSF46785">
    <property type="entry name" value="Winged helix' DNA-binding domain"/>
    <property type="match status" value="1"/>
</dbReference>
<dbReference type="Gene3D" id="1.10.10.10">
    <property type="entry name" value="Winged helix-like DNA-binding domain superfamily/Winged helix DNA-binding domain"/>
    <property type="match status" value="1"/>
</dbReference>
<sequence length="379" mass="38994">MLTDSESALARAVLVHGPISRTALAERLALSPASLTRLAKPFVDRGVFVERPHILDGLVGRPVTPLDVASEWGRFAGVKLTGDRAYAVLTDARADVLSQADRALDATDPEGVVALIVELVRGLVAEATGDAPLRAAGVSVGGTVRAGRVEFAPFLAWTDVDLANLVSARLGVPVTVENDVVALTEAEHWFGKGRGIPGFSLITVGAGIGHGLVVDDRVVRTTAGVDLVGHVPVSAAGPICPLGHRGCAQMLTTASVLAAFTRSLGRPVAAREALVLARAGDETVVPIVSALAEALGNLLALVAGLTQQSVVVLAGEGIDLAAAAEERVRAAITAARDPRADPVTLHVDDGGFTAWARGAAAVAIQAAVDRIDLRARTSR</sequence>
<accession>A0ABZ0VCD9</accession>
<proteinExistence type="inferred from homology"/>
<dbReference type="InterPro" id="IPR000600">
    <property type="entry name" value="ROK"/>
</dbReference>
<dbReference type="RefSeq" id="WP_322411262.1">
    <property type="nucleotide sequence ID" value="NZ_CP139779.1"/>
</dbReference>
<evidence type="ECO:0000256" key="1">
    <source>
        <dbReference type="ARBA" id="ARBA00006479"/>
    </source>
</evidence>
<protein>
    <submittedName>
        <fullName evidence="2">ROK family transcriptional regulator</fullName>
    </submittedName>
</protein>
<gene>
    <name evidence="2" type="ORF">T9R20_04030</name>
</gene>
<evidence type="ECO:0000313" key="3">
    <source>
        <dbReference type="Proteomes" id="UP001324533"/>
    </source>
</evidence>
<dbReference type="PANTHER" id="PTHR18964">
    <property type="entry name" value="ROK (REPRESSOR, ORF, KINASE) FAMILY"/>
    <property type="match status" value="1"/>
</dbReference>